<evidence type="ECO:0000256" key="2">
    <source>
        <dbReference type="ARBA" id="ARBA00022475"/>
    </source>
</evidence>
<dbReference type="RefSeq" id="WP_013281863.1">
    <property type="nucleotide sequence ID" value="NC_014387.1"/>
</dbReference>
<feature type="transmembrane region" description="Helical" evidence="6">
    <location>
        <begin position="161"/>
        <end position="180"/>
    </location>
</feature>
<dbReference type="EMBL" id="CP001810">
    <property type="protein sequence ID" value="ADL35210.1"/>
    <property type="molecule type" value="Genomic_DNA"/>
</dbReference>
<dbReference type="STRING" id="515622.bpr_I2477"/>
<name>E0RVQ2_BUTPB</name>
<protein>
    <submittedName>
        <fullName evidence="7">Cobalt ABC transporter permease protein CbiQ</fullName>
    </submittedName>
</protein>
<evidence type="ECO:0000256" key="5">
    <source>
        <dbReference type="ARBA" id="ARBA00023136"/>
    </source>
</evidence>
<dbReference type="Pfam" id="PF02361">
    <property type="entry name" value="CbiQ"/>
    <property type="match status" value="1"/>
</dbReference>
<feature type="transmembrane region" description="Helical" evidence="6">
    <location>
        <begin position="51"/>
        <end position="71"/>
    </location>
</feature>
<dbReference type="InterPro" id="IPR012809">
    <property type="entry name" value="ECF_CbiQ"/>
</dbReference>
<comment type="subcellular location">
    <subcellularLocation>
        <location evidence="1">Cell membrane</location>
        <topology evidence="1">Multi-pass membrane protein</topology>
    </subcellularLocation>
</comment>
<dbReference type="HOGENOM" id="CLU_056469_1_2_9"/>
<dbReference type="GO" id="GO:0043190">
    <property type="term" value="C:ATP-binding cassette (ABC) transporter complex"/>
    <property type="evidence" value="ECO:0007669"/>
    <property type="project" value="InterPro"/>
</dbReference>
<dbReference type="InterPro" id="IPR003339">
    <property type="entry name" value="ABC/ECF_trnsptr_transmembrane"/>
</dbReference>
<feature type="transmembrane region" description="Helical" evidence="6">
    <location>
        <begin position="77"/>
        <end position="96"/>
    </location>
</feature>
<evidence type="ECO:0000256" key="6">
    <source>
        <dbReference type="SAM" id="Phobius"/>
    </source>
</evidence>
<dbReference type="NCBIfam" id="TIGR02454">
    <property type="entry name" value="ECF_T_CbiQ"/>
    <property type="match status" value="1"/>
</dbReference>
<accession>E0RVQ2</accession>
<evidence type="ECO:0000256" key="4">
    <source>
        <dbReference type="ARBA" id="ARBA00022989"/>
    </source>
</evidence>
<evidence type="ECO:0000256" key="1">
    <source>
        <dbReference type="ARBA" id="ARBA00004651"/>
    </source>
</evidence>
<keyword evidence="5 6" id="KW-0472">Membrane</keyword>
<dbReference type="AlphaFoldDB" id="E0RVQ2"/>
<organism evidence="7 8">
    <name type="scientific">Butyrivibrio proteoclasticus (strain ATCC 51982 / DSM 14932 / B316)</name>
    <name type="common">Clostridium proteoclasticum</name>
    <dbReference type="NCBI Taxonomy" id="515622"/>
    <lineage>
        <taxon>Bacteria</taxon>
        <taxon>Bacillati</taxon>
        <taxon>Bacillota</taxon>
        <taxon>Clostridia</taxon>
        <taxon>Lachnospirales</taxon>
        <taxon>Lachnospiraceae</taxon>
        <taxon>Butyrivibrio</taxon>
    </lineage>
</organism>
<evidence type="ECO:0000256" key="3">
    <source>
        <dbReference type="ARBA" id="ARBA00022692"/>
    </source>
</evidence>
<dbReference type="eggNOG" id="COG0619">
    <property type="taxonomic scope" value="Bacteria"/>
</dbReference>
<keyword evidence="4 6" id="KW-1133">Transmembrane helix</keyword>
<proteinExistence type="predicted"/>
<evidence type="ECO:0000313" key="7">
    <source>
        <dbReference type="EMBL" id="ADL35210.1"/>
    </source>
</evidence>
<sequence length="265" mass="30430">MNSIEKNINELNKLQNLQQRSHWMNDLHPLGKLLLSVLYIFTVVSFDKYSIAPLLVMAVYPIFGFIVGELSFKEGLYRMRLILPLVLFVGIFNPFLDKTLYTLYSISGDSSFTIRITGGMVSMITVMLKGFYSVLAAYILIATTSIDDICYALRCLHVPKVMVIVILLIYRYFGIMAIEADRIMTAYKLRAPHQNGIHYKAWGTLVGQWLLRSMDKAEDVYESMLLRGFTGDFRVRKKKVRAIDVLYPVIWIIAFVFIRHSGIFG</sequence>
<dbReference type="PANTHER" id="PTHR34857:SF2">
    <property type="entry name" value="SLL0384 PROTEIN"/>
    <property type="match status" value="1"/>
</dbReference>
<feature type="transmembrane region" description="Helical" evidence="6">
    <location>
        <begin position="116"/>
        <end position="141"/>
    </location>
</feature>
<feature type="transmembrane region" description="Helical" evidence="6">
    <location>
        <begin position="245"/>
        <end position="264"/>
    </location>
</feature>
<keyword evidence="2" id="KW-1003">Cell membrane</keyword>
<dbReference type="GO" id="GO:0006824">
    <property type="term" value="P:cobalt ion transport"/>
    <property type="evidence" value="ECO:0007669"/>
    <property type="project" value="InterPro"/>
</dbReference>
<dbReference type="Proteomes" id="UP000001299">
    <property type="component" value="Chromosome 1"/>
</dbReference>
<dbReference type="KEGG" id="bpb:bpr_I2477"/>
<dbReference type="InterPro" id="IPR051611">
    <property type="entry name" value="ECF_transporter_component"/>
</dbReference>
<dbReference type="CDD" id="cd16914">
    <property type="entry name" value="EcfT"/>
    <property type="match status" value="1"/>
</dbReference>
<gene>
    <name evidence="7" type="primary">cbiQ</name>
    <name evidence="7" type="ordered locus">bpr_I2477</name>
</gene>
<reference evidence="7 8" key="1">
    <citation type="journal article" date="2010" name="PLoS ONE">
        <title>The glycobiome of the rumen bacterium Butyrivibrio proteoclasticus B316(T) highlights adaptation to a polysaccharide-rich environment.</title>
        <authorList>
            <person name="Kelly W.J."/>
            <person name="Leahy S.C."/>
            <person name="Altermann E."/>
            <person name="Yeoman C.J."/>
            <person name="Dunne J.C."/>
            <person name="Kong Z."/>
            <person name="Pacheco D.M."/>
            <person name="Li D."/>
            <person name="Noel S.J."/>
            <person name="Moon C.D."/>
            <person name="Cookson A.L."/>
            <person name="Attwood G.T."/>
        </authorList>
    </citation>
    <scope>NUCLEOTIDE SEQUENCE [LARGE SCALE GENOMIC DNA]</scope>
    <source>
        <strain evidence="8">ATCC 51982 / DSM 14932 / B316</strain>
    </source>
</reference>
<keyword evidence="8" id="KW-1185">Reference proteome</keyword>
<evidence type="ECO:0000313" key="8">
    <source>
        <dbReference type="Proteomes" id="UP000001299"/>
    </source>
</evidence>
<keyword evidence="3 6" id="KW-0812">Transmembrane</keyword>
<dbReference type="PANTHER" id="PTHR34857">
    <property type="entry name" value="SLL0384 PROTEIN"/>
    <property type="match status" value="1"/>
</dbReference>